<evidence type="ECO:0000256" key="2">
    <source>
        <dbReference type="SAM" id="Phobius"/>
    </source>
</evidence>
<protein>
    <submittedName>
        <fullName evidence="3">Uncharacterized protein</fullName>
    </submittedName>
</protein>
<name>A0ABP9A437_9MICO</name>
<feature type="transmembrane region" description="Helical" evidence="2">
    <location>
        <begin position="36"/>
        <end position="62"/>
    </location>
</feature>
<organism evidence="3 4">
    <name type="scientific">Microbacterium gilvum</name>
    <dbReference type="NCBI Taxonomy" id="1336204"/>
    <lineage>
        <taxon>Bacteria</taxon>
        <taxon>Bacillati</taxon>
        <taxon>Actinomycetota</taxon>
        <taxon>Actinomycetes</taxon>
        <taxon>Micrococcales</taxon>
        <taxon>Microbacteriaceae</taxon>
        <taxon>Microbacterium</taxon>
    </lineage>
</organism>
<keyword evidence="4" id="KW-1185">Reference proteome</keyword>
<keyword evidence="2" id="KW-0472">Membrane</keyword>
<keyword evidence="2" id="KW-0812">Transmembrane</keyword>
<keyword evidence="2" id="KW-1133">Transmembrane helix</keyword>
<comment type="caution">
    <text evidence="3">The sequence shown here is derived from an EMBL/GenBank/DDBJ whole genome shotgun (WGS) entry which is preliminary data.</text>
</comment>
<dbReference type="Proteomes" id="UP001501645">
    <property type="component" value="Unassembled WGS sequence"/>
</dbReference>
<dbReference type="EMBL" id="BAABKO010000002">
    <property type="protein sequence ID" value="GAA4772693.1"/>
    <property type="molecule type" value="Genomic_DNA"/>
</dbReference>
<feature type="region of interest" description="Disordered" evidence="1">
    <location>
        <begin position="1"/>
        <end position="30"/>
    </location>
</feature>
<feature type="compositionally biased region" description="Basic and acidic residues" evidence="1">
    <location>
        <begin position="13"/>
        <end position="22"/>
    </location>
</feature>
<sequence length="213" mass="23221">MTDDIQRLMAEPEPERPASRRDRSGRRGAAKRRRGAWNAVITVFGVLLLAGGVALGAGTLFAPQAVEQAYGTIKVGFAEKVQQVQEQVFEELPTVKLGVSGGQTELDYCDGTFTEMLSYEREGVPPVWAAHNNCGGDVILPWEIGQRIQVEGDDTVYEIVDIRYTSKIWSSTADLVGLGGDLALQSCFYGEDRMKFIGLEAVDDQGSTTASDR</sequence>
<evidence type="ECO:0000313" key="4">
    <source>
        <dbReference type="Proteomes" id="UP001501645"/>
    </source>
</evidence>
<evidence type="ECO:0000256" key="1">
    <source>
        <dbReference type="SAM" id="MobiDB-lite"/>
    </source>
</evidence>
<accession>A0ABP9A437</accession>
<reference evidence="4" key="1">
    <citation type="journal article" date="2019" name="Int. J. Syst. Evol. Microbiol.">
        <title>The Global Catalogue of Microorganisms (GCM) 10K type strain sequencing project: providing services to taxonomists for standard genome sequencing and annotation.</title>
        <authorList>
            <consortium name="The Broad Institute Genomics Platform"/>
            <consortium name="The Broad Institute Genome Sequencing Center for Infectious Disease"/>
            <person name="Wu L."/>
            <person name="Ma J."/>
        </authorList>
    </citation>
    <scope>NUCLEOTIDE SEQUENCE [LARGE SCALE GENOMIC DNA]</scope>
    <source>
        <strain evidence="4">JCM 18537</strain>
    </source>
</reference>
<gene>
    <name evidence="3" type="ORF">GCM10023351_16150</name>
</gene>
<proteinExistence type="predicted"/>
<evidence type="ECO:0000313" key="3">
    <source>
        <dbReference type="EMBL" id="GAA4772693.1"/>
    </source>
</evidence>
<dbReference type="RefSeq" id="WP_345437880.1">
    <property type="nucleotide sequence ID" value="NZ_BAABKO010000002.1"/>
</dbReference>